<dbReference type="InterPro" id="IPR008331">
    <property type="entry name" value="Ferritin_DPS_dom"/>
</dbReference>
<dbReference type="PRINTS" id="PR01346">
    <property type="entry name" value="HELNAPAPROT"/>
</dbReference>
<comment type="caution">
    <text evidence="4">The sequence shown here is derived from an EMBL/GenBank/DDBJ whole genome shotgun (WGS) entry which is preliminary data.</text>
</comment>
<dbReference type="EMBL" id="SLXK01000008">
    <property type="protein sequence ID" value="TCP29812.1"/>
    <property type="molecule type" value="Genomic_DNA"/>
</dbReference>
<dbReference type="AlphaFoldDB" id="A0A4R2P4W7"/>
<evidence type="ECO:0000259" key="3">
    <source>
        <dbReference type="Pfam" id="PF00210"/>
    </source>
</evidence>
<name>A0A4R2P4W7_9BACL</name>
<feature type="domain" description="Ferritin/DPS" evidence="3">
    <location>
        <begin position="8"/>
        <end position="147"/>
    </location>
</feature>
<dbReference type="PANTHER" id="PTHR42932">
    <property type="entry name" value="GENERAL STRESS PROTEIN 20U"/>
    <property type="match status" value="1"/>
</dbReference>
<dbReference type="InterPro" id="IPR023188">
    <property type="entry name" value="DPS_DNA-bd_CS"/>
</dbReference>
<dbReference type="PANTHER" id="PTHR42932:SF1">
    <property type="entry name" value="GENERAL STRESS PROTEIN 20U"/>
    <property type="match status" value="1"/>
</dbReference>
<accession>A0A4R2P4W7</accession>
<dbReference type="InterPro" id="IPR002177">
    <property type="entry name" value="DPS_DNA-bd"/>
</dbReference>
<dbReference type="PROSITE" id="PS00818">
    <property type="entry name" value="DPS_1"/>
    <property type="match status" value="1"/>
</dbReference>
<dbReference type="Proteomes" id="UP000295416">
    <property type="component" value="Unassembled WGS sequence"/>
</dbReference>
<proteinExistence type="inferred from homology"/>
<dbReference type="OrthoDB" id="9797023at2"/>
<evidence type="ECO:0000313" key="5">
    <source>
        <dbReference type="Proteomes" id="UP000295416"/>
    </source>
</evidence>
<dbReference type="CDD" id="cd01043">
    <property type="entry name" value="DPS"/>
    <property type="match status" value="1"/>
</dbReference>
<reference evidence="4 5" key="1">
    <citation type="submission" date="2019-03" db="EMBL/GenBank/DDBJ databases">
        <title>Genomic Encyclopedia of Type Strains, Phase IV (KMG-IV): sequencing the most valuable type-strain genomes for metagenomic binning, comparative biology and taxonomic classification.</title>
        <authorList>
            <person name="Goeker M."/>
        </authorList>
    </citation>
    <scope>NUCLEOTIDE SEQUENCE [LARGE SCALE GENOMIC DNA]</scope>
    <source>
        <strain evidence="4 5">DSM 19377</strain>
    </source>
</reference>
<dbReference type="RefSeq" id="WP_132745415.1">
    <property type="nucleotide sequence ID" value="NZ_SLXK01000008.1"/>
</dbReference>
<evidence type="ECO:0000313" key="4">
    <source>
        <dbReference type="EMBL" id="TCP29812.1"/>
    </source>
</evidence>
<dbReference type="Gene3D" id="1.20.1260.10">
    <property type="match status" value="1"/>
</dbReference>
<sequence length="149" mass="17760">MSNQKLINFLNQELSNFNIMYVKLHRYHWFIQGRHFFGLHQLFEDLYNEMAEDLDAVAERVLAIGGKPLATMKKYLDETTLMEAQADDKEDEVMERLHEDYNKMIEEIKSEGIKLAEEKNDQPTVDLLNELQGRFEKHVWMLRAYLAYE</sequence>
<evidence type="ECO:0000256" key="2">
    <source>
        <dbReference type="RuleBase" id="RU003875"/>
    </source>
</evidence>
<keyword evidence="5" id="KW-1185">Reference proteome</keyword>
<dbReference type="Pfam" id="PF00210">
    <property type="entry name" value="Ferritin"/>
    <property type="match status" value="1"/>
</dbReference>
<dbReference type="GO" id="GO:0016722">
    <property type="term" value="F:oxidoreductase activity, acting on metal ions"/>
    <property type="evidence" value="ECO:0007669"/>
    <property type="project" value="InterPro"/>
</dbReference>
<dbReference type="SUPFAM" id="SSF47240">
    <property type="entry name" value="Ferritin-like"/>
    <property type="match status" value="1"/>
</dbReference>
<comment type="similarity">
    <text evidence="1 2">Belongs to the Dps family.</text>
</comment>
<dbReference type="InterPro" id="IPR012347">
    <property type="entry name" value="Ferritin-like"/>
</dbReference>
<evidence type="ECO:0000256" key="1">
    <source>
        <dbReference type="ARBA" id="ARBA00009497"/>
    </source>
</evidence>
<dbReference type="GO" id="GO:0008199">
    <property type="term" value="F:ferric iron binding"/>
    <property type="evidence" value="ECO:0007669"/>
    <property type="project" value="InterPro"/>
</dbReference>
<dbReference type="GO" id="GO:0003677">
    <property type="term" value="F:DNA binding"/>
    <property type="evidence" value="ECO:0007669"/>
    <property type="project" value="UniProtKB-KW"/>
</dbReference>
<dbReference type="PROSITE" id="PS00819">
    <property type="entry name" value="DPS_2"/>
    <property type="match status" value="1"/>
</dbReference>
<gene>
    <name evidence="4" type="ORF">EV207_108104</name>
</gene>
<dbReference type="PIRSF" id="PIRSF005900">
    <property type="entry name" value="Dps"/>
    <property type="match status" value="1"/>
</dbReference>
<protein>
    <submittedName>
        <fullName evidence="4">Starvation-inducible DNA-binding protein</fullName>
    </submittedName>
</protein>
<organism evidence="4 5">
    <name type="scientific">Scopulibacillus darangshiensis</name>
    <dbReference type="NCBI Taxonomy" id="442528"/>
    <lineage>
        <taxon>Bacteria</taxon>
        <taxon>Bacillati</taxon>
        <taxon>Bacillota</taxon>
        <taxon>Bacilli</taxon>
        <taxon>Bacillales</taxon>
        <taxon>Sporolactobacillaceae</taxon>
        <taxon>Scopulibacillus</taxon>
    </lineage>
</organism>
<dbReference type="InterPro" id="IPR009078">
    <property type="entry name" value="Ferritin-like_SF"/>
</dbReference>
<keyword evidence="4" id="KW-0238">DNA-binding</keyword>